<dbReference type="InterPro" id="IPR019734">
    <property type="entry name" value="TPR_rpt"/>
</dbReference>
<protein>
    <recommendedName>
        <fullName evidence="3">Molecular chaperone DnaJ</fullName>
    </recommendedName>
</protein>
<comment type="caution">
    <text evidence="2">The sequence shown here is derived from an EMBL/GenBank/DDBJ whole genome shotgun (WGS) entry which is preliminary data.</text>
</comment>
<dbReference type="PROSITE" id="PS50005">
    <property type="entry name" value="TPR"/>
    <property type="match status" value="1"/>
</dbReference>
<evidence type="ECO:0008006" key="3">
    <source>
        <dbReference type="Google" id="ProtNLM"/>
    </source>
</evidence>
<gene>
    <name evidence="2" type="ORF">SDC9_167700</name>
</gene>
<proteinExistence type="predicted"/>
<organism evidence="2">
    <name type="scientific">bioreactor metagenome</name>
    <dbReference type="NCBI Taxonomy" id="1076179"/>
    <lineage>
        <taxon>unclassified sequences</taxon>
        <taxon>metagenomes</taxon>
        <taxon>ecological metagenomes</taxon>
    </lineage>
</organism>
<evidence type="ECO:0000313" key="2">
    <source>
        <dbReference type="EMBL" id="MPN20322.1"/>
    </source>
</evidence>
<dbReference type="EMBL" id="VSSQ01068045">
    <property type="protein sequence ID" value="MPN20322.1"/>
    <property type="molecule type" value="Genomic_DNA"/>
</dbReference>
<sequence>MKNGQSTSYNGSNNNYNSSNSNNYSDYNSIRMDIQNGNFNSAQQKLENINVRNAEWNYLMGLVYLRKGWHDSSYQYIRNACNMDPSNSEYREALNRINSMNNSYREPYYSTRRNDNGMGDLCLKLYCADCCCECLGGDLISCC</sequence>
<reference evidence="2" key="1">
    <citation type="submission" date="2019-08" db="EMBL/GenBank/DDBJ databases">
        <authorList>
            <person name="Kucharzyk K."/>
            <person name="Murdoch R.W."/>
            <person name="Higgins S."/>
            <person name="Loffler F."/>
        </authorList>
    </citation>
    <scope>NUCLEOTIDE SEQUENCE</scope>
</reference>
<dbReference type="SUPFAM" id="SSF48452">
    <property type="entry name" value="TPR-like"/>
    <property type="match status" value="1"/>
</dbReference>
<dbReference type="AlphaFoldDB" id="A0A645G303"/>
<feature type="region of interest" description="Disordered" evidence="1">
    <location>
        <begin position="1"/>
        <end position="24"/>
    </location>
</feature>
<dbReference type="InterPro" id="IPR011990">
    <property type="entry name" value="TPR-like_helical_dom_sf"/>
</dbReference>
<accession>A0A645G303</accession>
<name>A0A645G303_9ZZZZ</name>
<dbReference type="Gene3D" id="1.25.40.10">
    <property type="entry name" value="Tetratricopeptide repeat domain"/>
    <property type="match status" value="1"/>
</dbReference>
<evidence type="ECO:0000256" key="1">
    <source>
        <dbReference type="SAM" id="MobiDB-lite"/>
    </source>
</evidence>